<keyword evidence="3" id="KW-0560">Oxidoreductase</keyword>
<feature type="domain" description="NADH:flavin oxidoreductase/NADH oxidase N-terminal" evidence="4">
    <location>
        <begin position="4"/>
        <end position="328"/>
    </location>
</feature>
<dbReference type="SUPFAM" id="SSF51395">
    <property type="entry name" value="FMN-linked oxidoreductases"/>
    <property type="match status" value="1"/>
</dbReference>
<evidence type="ECO:0000313" key="5">
    <source>
        <dbReference type="EMBL" id="TQL61673.1"/>
    </source>
</evidence>
<dbReference type="Proteomes" id="UP000319514">
    <property type="component" value="Unassembled WGS sequence"/>
</dbReference>
<dbReference type="PANTHER" id="PTHR22893:SF91">
    <property type="entry name" value="NADPH DEHYDROGENASE 2-RELATED"/>
    <property type="match status" value="1"/>
</dbReference>
<reference evidence="5 6" key="1">
    <citation type="submission" date="2019-06" db="EMBL/GenBank/DDBJ databases">
        <title>Sequencing the genomes of 1000 actinobacteria strains.</title>
        <authorList>
            <person name="Klenk H.-P."/>
        </authorList>
    </citation>
    <scope>NUCLEOTIDE SEQUENCE [LARGE SCALE GENOMIC DNA]</scope>
    <source>
        <strain evidence="5 6">DSM 18082</strain>
    </source>
</reference>
<keyword evidence="6" id="KW-1185">Reference proteome</keyword>
<gene>
    <name evidence="5" type="ORF">FB474_3089</name>
</gene>
<dbReference type="InterPro" id="IPR001155">
    <property type="entry name" value="OxRdtase_FMN_N"/>
</dbReference>
<comment type="similarity">
    <text evidence="2">Belongs to the NADH:flavin oxidoreductase/NADH oxidase family.</text>
</comment>
<comment type="caution">
    <text evidence="5">The sequence shown here is derived from an EMBL/GenBank/DDBJ whole genome shotgun (WGS) entry which is preliminary data.</text>
</comment>
<evidence type="ECO:0000256" key="2">
    <source>
        <dbReference type="ARBA" id="ARBA00005979"/>
    </source>
</evidence>
<accession>A0A542ZMV2</accession>
<proteinExistence type="inferred from homology"/>
<evidence type="ECO:0000259" key="4">
    <source>
        <dbReference type="Pfam" id="PF00724"/>
    </source>
</evidence>
<dbReference type="OrthoDB" id="3169239at2"/>
<dbReference type="InterPro" id="IPR045247">
    <property type="entry name" value="Oye-like"/>
</dbReference>
<sequence length="356" mass="37601">MSDVFAPFSLGPHELSNRIVMAPMTRNRADADGVPTDIMATYYGQRAGAGLIVTEGVQPSSTGQGYPHTPGLHSDEQVEGWRKVADAVHAEGGVVFAQIMHAGRISHPALIGTQPVAPSEVKPAGEVFTPEGLKPFETPRALETAELPGIVAEYVDAARRAVAAGLDGVELHAANGYLLQQFLSDNTNQRTDEYGGSPENRARFVIEVTQAVVEAIGAERVGIRLSPGGDFNDIHETEAAQTYAELLAGIKPLGLAYLHVIDDPSGEVASALREGFDGTVIVNTGFAGSSDLSTAQEALAQDRGELFSIGRAFISNPDLVERLKADAPLADPDMDTFYAGGAKGYVDYPTLEESAA</sequence>
<evidence type="ECO:0000256" key="3">
    <source>
        <dbReference type="ARBA" id="ARBA00023002"/>
    </source>
</evidence>
<dbReference type="GO" id="GO:0016628">
    <property type="term" value="F:oxidoreductase activity, acting on the CH-CH group of donors, NAD or NADP as acceptor"/>
    <property type="evidence" value="ECO:0007669"/>
    <property type="project" value="UniProtKB-ARBA"/>
</dbReference>
<dbReference type="Pfam" id="PF00724">
    <property type="entry name" value="Oxidored_FMN"/>
    <property type="match status" value="1"/>
</dbReference>
<dbReference type="PANTHER" id="PTHR22893">
    <property type="entry name" value="NADH OXIDOREDUCTASE-RELATED"/>
    <property type="match status" value="1"/>
</dbReference>
<dbReference type="EMBL" id="VFOQ01000001">
    <property type="protein sequence ID" value="TQL61673.1"/>
    <property type="molecule type" value="Genomic_DNA"/>
</dbReference>
<dbReference type="InterPro" id="IPR013785">
    <property type="entry name" value="Aldolase_TIM"/>
</dbReference>
<dbReference type="GO" id="GO:0010181">
    <property type="term" value="F:FMN binding"/>
    <property type="evidence" value="ECO:0007669"/>
    <property type="project" value="InterPro"/>
</dbReference>
<dbReference type="RefSeq" id="WP_141789422.1">
    <property type="nucleotide sequence ID" value="NZ_BAAAKX010000018.1"/>
</dbReference>
<protein>
    <submittedName>
        <fullName evidence="5">N-ethylmaleimide reductase</fullName>
    </submittedName>
</protein>
<comment type="cofactor">
    <cofactor evidence="1">
        <name>FMN</name>
        <dbReference type="ChEBI" id="CHEBI:58210"/>
    </cofactor>
</comment>
<dbReference type="FunFam" id="3.20.20.70:FF:000059">
    <property type="entry name" value="N-ethylmaleimide reductase, FMN-linked"/>
    <property type="match status" value="1"/>
</dbReference>
<dbReference type="AlphaFoldDB" id="A0A542ZMV2"/>
<evidence type="ECO:0000313" key="6">
    <source>
        <dbReference type="Proteomes" id="UP000319514"/>
    </source>
</evidence>
<dbReference type="Gene3D" id="3.20.20.70">
    <property type="entry name" value="Aldolase class I"/>
    <property type="match status" value="1"/>
</dbReference>
<name>A0A542ZMV2_9MICO</name>
<evidence type="ECO:0000256" key="1">
    <source>
        <dbReference type="ARBA" id="ARBA00001917"/>
    </source>
</evidence>
<dbReference type="GO" id="GO:0005829">
    <property type="term" value="C:cytosol"/>
    <property type="evidence" value="ECO:0007669"/>
    <property type="project" value="UniProtKB-ARBA"/>
</dbReference>
<dbReference type="CDD" id="cd02933">
    <property type="entry name" value="OYE_like_FMN"/>
    <property type="match status" value="1"/>
</dbReference>
<organism evidence="5 6">
    <name type="scientific">Oryzihumus leptocrescens</name>
    <dbReference type="NCBI Taxonomy" id="297536"/>
    <lineage>
        <taxon>Bacteria</taxon>
        <taxon>Bacillati</taxon>
        <taxon>Actinomycetota</taxon>
        <taxon>Actinomycetes</taxon>
        <taxon>Micrococcales</taxon>
        <taxon>Intrasporangiaceae</taxon>
        <taxon>Oryzihumus</taxon>
    </lineage>
</organism>